<organism evidence="2 3">
    <name type="scientific">Aureobasidium melanogenum</name>
    <name type="common">Aureobasidium pullulans var. melanogenum</name>
    <dbReference type="NCBI Taxonomy" id="46634"/>
    <lineage>
        <taxon>Eukaryota</taxon>
        <taxon>Fungi</taxon>
        <taxon>Dikarya</taxon>
        <taxon>Ascomycota</taxon>
        <taxon>Pezizomycotina</taxon>
        <taxon>Dothideomycetes</taxon>
        <taxon>Dothideomycetidae</taxon>
        <taxon>Dothideales</taxon>
        <taxon>Saccotheciaceae</taxon>
        <taxon>Aureobasidium</taxon>
    </lineage>
</organism>
<evidence type="ECO:0000313" key="2">
    <source>
        <dbReference type="EMBL" id="KAG9697458.1"/>
    </source>
</evidence>
<dbReference type="Proteomes" id="UP000779574">
    <property type="component" value="Unassembled WGS sequence"/>
</dbReference>
<feature type="region of interest" description="Disordered" evidence="1">
    <location>
        <begin position="270"/>
        <end position="346"/>
    </location>
</feature>
<feature type="region of interest" description="Disordered" evidence="1">
    <location>
        <begin position="496"/>
        <end position="526"/>
    </location>
</feature>
<protein>
    <submittedName>
        <fullName evidence="2">Uncharacterized protein</fullName>
    </submittedName>
</protein>
<comment type="caution">
    <text evidence="2">The sequence shown here is derived from an EMBL/GenBank/DDBJ whole genome shotgun (WGS) entry which is preliminary data.</text>
</comment>
<feature type="compositionally biased region" description="Polar residues" evidence="1">
    <location>
        <begin position="298"/>
        <end position="324"/>
    </location>
</feature>
<feature type="compositionally biased region" description="Basic and acidic residues" evidence="1">
    <location>
        <begin position="279"/>
        <end position="289"/>
    </location>
</feature>
<sequence length="861" mass="94502">MAAGGSATGAISNLDIVEMAAKDLTPKVESGRSDGSPIQQNRICFAPSEQAYNHGSDRLRPLRTMPFDSETWIGNLDDLGSRVWPHPSFKELLARSLTGDPKFPLPDAVAKDSRSQNPQYEKPSRLETLAFERTQNVRQPAVSNSKSCSADVNFKVVIYPFYVRLSKRTGLQKLFAIVHRHKDGGYKFWKADGTYHESYGLFKGTISIFQSPKSTHSTSVGSLSSSKRQSTSTPTKSRGSAAQLIDDLDDTPLRIIQKARTLNKSRDVETQLMDGLDEDPFRDYPEPPSKRRAVAGSSLLQTRGSDNAKTSDTATLRVPTTSNKPRVRGLSRTPTKQSSHGSVQKPTRTLLQINEVCMLAYHLTGKDLKLLYRTNAFTIESGEGSLIDSRTGIAFEINEQHASYVLSSSQKSLKVIMSKSTTWSITESNEELTGGIILLEFGGVSARDEFIAHLKHMAGMSVRSIGCADDLVIEPMYSKLLEQLAKSRKVMFDAREENEATSQLSTERTQPLPAEKSSEVDGGKAVSCPPALTETISGQVPASSAASKSTITPVTPLSVELPQPCSSARTSTTTRISEVVAGSTDSPSTQSQETTDTAQLELKVPTRKELMKKELLNLLREVYIKYPSAQDDDRVEEMALLLKAPLLADDKARVKELKMDLKVLSPCSTPHDGHDSDISSLTEFDCAEDEDLTDVRVSPRVSLRFNQKNQLQEPTNAIVTPSALTPVLPQGLPAPPRVRGRVVIDMTDEDDPSPIKPENTEFTEHMMASVPYKTPTATPASTPSIAPSEDLSFTAHFGPDPLAEEYGRITTQICQEYSMRVFALVEVKDLIQRMKQAVKADDRPALCRAYGALQAFLITVE</sequence>
<feature type="region of interest" description="Disordered" evidence="1">
    <location>
        <begin position="216"/>
        <end position="244"/>
    </location>
</feature>
<feature type="compositionally biased region" description="Low complexity" evidence="1">
    <location>
        <begin position="566"/>
        <end position="577"/>
    </location>
</feature>
<feature type="compositionally biased region" description="Polar residues" evidence="1">
    <location>
        <begin position="583"/>
        <end position="597"/>
    </location>
</feature>
<accession>A0A9P8JDD0</accession>
<reference evidence="2" key="2">
    <citation type="submission" date="2021-08" db="EMBL/GenBank/DDBJ databases">
        <authorList>
            <person name="Gostincar C."/>
            <person name="Sun X."/>
            <person name="Song Z."/>
            <person name="Gunde-Cimerman N."/>
        </authorList>
    </citation>
    <scope>NUCLEOTIDE SEQUENCE</scope>
    <source>
        <strain evidence="2">EXF-9911</strain>
    </source>
</reference>
<evidence type="ECO:0000256" key="1">
    <source>
        <dbReference type="SAM" id="MobiDB-lite"/>
    </source>
</evidence>
<name>A0A9P8JDD0_AURME</name>
<dbReference type="AlphaFoldDB" id="A0A9P8JDD0"/>
<evidence type="ECO:0000313" key="3">
    <source>
        <dbReference type="Proteomes" id="UP000779574"/>
    </source>
</evidence>
<reference evidence="2" key="1">
    <citation type="journal article" date="2021" name="J Fungi (Basel)">
        <title>Virulence traits and population genomics of the black yeast Aureobasidium melanogenum.</title>
        <authorList>
            <person name="Cernosa A."/>
            <person name="Sun X."/>
            <person name="Gostincar C."/>
            <person name="Fang C."/>
            <person name="Gunde-Cimerman N."/>
            <person name="Song Z."/>
        </authorList>
    </citation>
    <scope>NUCLEOTIDE SEQUENCE</scope>
    <source>
        <strain evidence="2">EXF-9911</strain>
    </source>
</reference>
<proteinExistence type="predicted"/>
<feature type="region of interest" description="Disordered" evidence="1">
    <location>
        <begin position="562"/>
        <end position="597"/>
    </location>
</feature>
<feature type="compositionally biased region" description="Polar residues" evidence="1">
    <location>
        <begin position="500"/>
        <end position="509"/>
    </location>
</feature>
<feature type="compositionally biased region" description="Polar residues" evidence="1">
    <location>
        <begin position="332"/>
        <end position="346"/>
    </location>
</feature>
<feature type="compositionally biased region" description="Low complexity" evidence="1">
    <location>
        <begin position="216"/>
        <end position="238"/>
    </location>
</feature>
<feature type="non-terminal residue" evidence="2">
    <location>
        <position position="1"/>
    </location>
</feature>
<gene>
    <name evidence="2" type="ORF">KCU76_g2983</name>
</gene>
<dbReference type="OrthoDB" id="3884706at2759"/>
<dbReference type="EMBL" id="JAHFXF010000076">
    <property type="protein sequence ID" value="KAG9697458.1"/>
    <property type="molecule type" value="Genomic_DNA"/>
</dbReference>